<feature type="domain" description="Arrestin C-terminal-like" evidence="1">
    <location>
        <begin position="147"/>
        <end position="286"/>
    </location>
</feature>
<organism evidence="2 3">
    <name type="scientific">Galleria mellonella</name>
    <name type="common">Greater wax moth</name>
    <dbReference type="NCBI Taxonomy" id="7137"/>
    <lineage>
        <taxon>Eukaryota</taxon>
        <taxon>Metazoa</taxon>
        <taxon>Ecdysozoa</taxon>
        <taxon>Arthropoda</taxon>
        <taxon>Hexapoda</taxon>
        <taxon>Insecta</taxon>
        <taxon>Pterygota</taxon>
        <taxon>Neoptera</taxon>
        <taxon>Endopterygota</taxon>
        <taxon>Lepidoptera</taxon>
        <taxon>Glossata</taxon>
        <taxon>Ditrysia</taxon>
        <taxon>Pyraloidea</taxon>
        <taxon>Pyralidae</taxon>
        <taxon>Galleriinae</taxon>
        <taxon>Galleria</taxon>
    </lineage>
</organism>
<dbReference type="SMART" id="SM01017">
    <property type="entry name" value="Arrestin_C"/>
    <property type="match status" value="1"/>
</dbReference>
<dbReference type="GO" id="GO:0015031">
    <property type="term" value="P:protein transport"/>
    <property type="evidence" value="ECO:0007669"/>
    <property type="project" value="TreeGrafter"/>
</dbReference>
<proteinExistence type="predicted"/>
<name>A0A6J1WL55_GALME</name>
<keyword evidence="2" id="KW-1185">Reference proteome</keyword>
<dbReference type="InterPro" id="IPR011022">
    <property type="entry name" value="Arrestin_C-like"/>
</dbReference>
<evidence type="ECO:0000259" key="1">
    <source>
        <dbReference type="SMART" id="SM01017"/>
    </source>
</evidence>
<dbReference type="SUPFAM" id="SSF81296">
    <property type="entry name" value="E set domains"/>
    <property type="match status" value="2"/>
</dbReference>
<dbReference type="AlphaFoldDB" id="A0A6J1WL55"/>
<protein>
    <submittedName>
        <fullName evidence="3">Uncharacterized protein LOC113515310</fullName>
    </submittedName>
</protein>
<dbReference type="GeneID" id="113515310"/>
<dbReference type="PANTHER" id="PTHR11188:SF17">
    <property type="entry name" value="FI21816P1"/>
    <property type="match status" value="1"/>
</dbReference>
<dbReference type="InterPro" id="IPR014752">
    <property type="entry name" value="Arrestin-like_C"/>
</dbReference>
<dbReference type="Gene3D" id="2.60.40.640">
    <property type="match status" value="1"/>
</dbReference>
<reference evidence="3" key="1">
    <citation type="submission" date="2025-08" db="UniProtKB">
        <authorList>
            <consortium name="RefSeq"/>
        </authorList>
    </citation>
    <scope>IDENTIFICATION</scope>
    <source>
        <tissue evidence="3">Whole larvae</tissue>
    </source>
</reference>
<evidence type="ECO:0000313" key="3">
    <source>
        <dbReference type="RefSeq" id="XP_026755277.2"/>
    </source>
</evidence>
<evidence type="ECO:0000313" key="2">
    <source>
        <dbReference type="Proteomes" id="UP001652740"/>
    </source>
</evidence>
<dbReference type="InterPro" id="IPR050357">
    <property type="entry name" value="Arrestin_domain-protein"/>
</dbReference>
<accession>A0A6J1WL55</accession>
<dbReference type="RefSeq" id="XP_026755277.2">
    <property type="nucleotide sequence ID" value="XM_026899476.3"/>
</dbReference>
<dbReference type="Pfam" id="PF02752">
    <property type="entry name" value="Arrestin_C"/>
    <property type="match status" value="1"/>
</dbReference>
<dbReference type="GO" id="GO:0005737">
    <property type="term" value="C:cytoplasm"/>
    <property type="evidence" value="ECO:0007669"/>
    <property type="project" value="TreeGrafter"/>
</dbReference>
<dbReference type="Proteomes" id="UP001652740">
    <property type="component" value="Unplaced"/>
</dbReference>
<sequence>MRIFCEIDVYKLDNEEFKPGEEVFGLIRYAINEKIVFHKITVSLKGHGRLRIITKDRKNNREYTNREDFRLPENIPPSFVHCGNKGGYLIKCKIFYYIRIKFSRCGVLSVPKRFKKEIIVGGAFTPTLTRSPIIYGKQKKIVKLFSGNNTINIKADIENSVIKVGEIVTFGYEILNNKHVKLKGVKVKLMEVYSFKAKGLHSVKKFSNIEGFLSRTAAITGGGNQKLDFAIILPFDKKTIQYSKIVSRNYFLRIKVLFPIFRQNLTLDIPIEVGNEIGAEYMSLPPPPSYWEVMGECEKSKLFGDDDKFITDEEI</sequence>
<dbReference type="InterPro" id="IPR014756">
    <property type="entry name" value="Ig_E-set"/>
</dbReference>
<gene>
    <name evidence="3" type="primary">LOC113515310</name>
</gene>
<dbReference type="KEGG" id="gmw:113515310"/>
<dbReference type="InParanoid" id="A0A6J1WL55"/>
<dbReference type="PANTHER" id="PTHR11188">
    <property type="entry name" value="ARRESTIN DOMAIN CONTAINING PROTEIN"/>
    <property type="match status" value="1"/>
</dbReference>